<evidence type="ECO:0000256" key="1">
    <source>
        <dbReference type="SAM" id="Phobius"/>
    </source>
</evidence>
<accession>A0A4S3TPI9</accession>
<name>A0A4S3TPI9_9EURY</name>
<feature type="transmembrane region" description="Helical" evidence="1">
    <location>
        <begin position="51"/>
        <end position="72"/>
    </location>
</feature>
<keyword evidence="1" id="KW-1133">Transmembrane helix</keyword>
<keyword evidence="1" id="KW-0812">Transmembrane</keyword>
<feature type="transmembrane region" description="Helical" evidence="1">
    <location>
        <begin position="6"/>
        <end position="31"/>
    </location>
</feature>
<proteinExistence type="predicted"/>
<keyword evidence="1" id="KW-0472">Membrane</keyword>
<dbReference type="EMBL" id="RBZW01000011">
    <property type="protein sequence ID" value="THE66221.1"/>
    <property type="molecule type" value="Genomic_DNA"/>
</dbReference>
<evidence type="ECO:0000313" key="2">
    <source>
        <dbReference type="EMBL" id="THE66221.1"/>
    </source>
</evidence>
<reference evidence="2 3" key="1">
    <citation type="submission" date="2018-10" db="EMBL/GenBank/DDBJ databases">
        <title>Natronolimnobius sp. XQ-INN 246 isolated from Inner Mongolia Autonomous Region of China.</title>
        <authorList>
            <person name="Xue Q."/>
        </authorList>
    </citation>
    <scope>NUCLEOTIDE SEQUENCE [LARGE SCALE GENOMIC DNA]</scope>
    <source>
        <strain evidence="2 3">XQ-INN 246</strain>
    </source>
</reference>
<dbReference type="Proteomes" id="UP000318864">
    <property type="component" value="Unassembled WGS sequence"/>
</dbReference>
<sequence length="74" mass="7859">MPSGLVWLPVNVELVVFGAVSIAAGFALAYLSRHLYPRLELADDALDSVRLLTTLIVTLLALAGLGLVVIGLTW</sequence>
<evidence type="ECO:0000313" key="3">
    <source>
        <dbReference type="Proteomes" id="UP000318864"/>
    </source>
</evidence>
<dbReference type="OrthoDB" id="205751at2157"/>
<protein>
    <submittedName>
        <fullName evidence="2">Uncharacterized protein</fullName>
    </submittedName>
</protein>
<gene>
    <name evidence="2" type="ORF">D8Y22_02795</name>
</gene>
<organism evidence="2 3">
    <name type="scientific">Salinadaptatus halalkaliphilus</name>
    <dbReference type="NCBI Taxonomy" id="2419781"/>
    <lineage>
        <taxon>Archaea</taxon>
        <taxon>Methanobacteriati</taxon>
        <taxon>Methanobacteriota</taxon>
        <taxon>Stenosarchaea group</taxon>
        <taxon>Halobacteria</taxon>
        <taxon>Halobacteriales</taxon>
        <taxon>Natrialbaceae</taxon>
        <taxon>Salinadaptatus</taxon>
    </lineage>
</organism>
<dbReference type="AlphaFoldDB" id="A0A4S3TPI9"/>
<comment type="caution">
    <text evidence="2">The sequence shown here is derived from an EMBL/GenBank/DDBJ whole genome shotgun (WGS) entry which is preliminary data.</text>
</comment>
<keyword evidence="3" id="KW-1185">Reference proteome</keyword>